<evidence type="ECO:0000313" key="5">
    <source>
        <dbReference type="Proteomes" id="UP000694523"/>
    </source>
</evidence>
<keyword evidence="2" id="KW-0812">Transmembrane</keyword>
<keyword evidence="2" id="KW-1133">Transmembrane helix</keyword>
<dbReference type="PANTHER" id="PTHR11360">
    <property type="entry name" value="MONOCARBOXYLATE TRANSPORTER"/>
    <property type="match status" value="1"/>
</dbReference>
<dbReference type="InterPro" id="IPR050327">
    <property type="entry name" value="Proton-linked_MCT"/>
</dbReference>
<dbReference type="InterPro" id="IPR020846">
    <property type="entry name" value="MFS_dom"/>
</dbReference>
<feature type="transmembrane region" description="Helical" evidence="2">
    <location>
        <begin position="14"/>
        <end position="34"/>
    </location>
</feature>
<evidence type="ECO:0000256" key="2">
    <source>
        <dbReference type="SAM" id="Phobius"/>
    </source>
</evidence>
<organism evidence="4 5">
    <name type="scientific">Neogobius melanostomus</name>
    <name type="common">round goby</name>
    <dbReference type="NCBI Taxonomy" id="47308"/>
    <lineage>
        <taxon>Eukaryota</taxon>
        <taxon>Metazoa</taxon>
        <taxon>Chordata</taxon>
        <taxon>Craniata</taxon>
        <taxon>Vertebrata</taxon>
        <taxon>Euteleostomi</taxon>
        <taxon>Actinopterygii</taxon>
        <taxon>Neopterygii</taxon>
        <taxon>Teleostei</taxon>
        <taxon>Neoteleostei</taxon>
        <taxon>Acanthomorphata</taxon>
        <taxon>Gobiaria</taxon>
        <taxon>Gobiiformes</taxon>
        <taxon>Gobioidei</taxon>
        <taxon>Gobiidae</taxon>
        <taxon>Benthophilinae</taxon>
        <taxon>Neogobiini</taxon>
        <taxon>Neogobius</taxon>
    </lineage>
</organism>
<reference evidence="4" key="1">
    <citation type="submission" date="2025-08" db="UniProtKB">
        <authorList>
            <consortium name="Ensembl"/>
        </authorList>
    </citation>
    <scope>IDENTIFICATION</scope>
</reference>
<dbReference type="PROSITE" id="PS50850">
    <property type="entry name" value="MFS"/>
    <property type="match status" value="1"/>
</dbReference>
<evidence type="ECO:0000259" key="3">
    <source>
        <dbReference type="PROSITE" id="PS50850"/>
    </source>
</evidence>
<comment type="subcellular location">
    <subcellularLocation>
        <location evidence="1">Membrane</location>
        <topology evidence="1">Multi-pass membrane protein</topology>
    </subcellularLocation>
</comment>
<dbReference type="AlphaFoldDB" id="A0A8C6UL69"/>
<evidence type="ECO:0000313" key="4">
    <source>
        <dbReference type="Ensembl" id="ENSNMLP00000037971.1"/>
    </source>
</evidence>
<dbReference type="GO" id="GO:0008028">
    <property type="term" value="F:monocarboxylic acid transmembrane transporter activity"/>
    <property type="evidence" value="ECO:0007669"/>
    <property type="project" value="TreeGrafter"/>
</dbReference>
<dbReference type="InterPro" id="IPR036259">
    <property type="entry name" value="MFS_trans_sf"/>
</dbReference>
<proteinExistence type="predicted"/>
<reference evidence="4" key="2">
    <citation type="submission" date="2025-09" db="UniProtKB">
        <authorList>
            <consortium name="Ensembl"/>
        </authorList>
    </citation>
    <scope>IDENTIFICATION</scope>
</reference>
<dbReference type="SUPFAM" id="SSF103473">
    <property type="entry name" value="MFS general substrate transporter"/>
    <property type="match status" value="1"/>
</dbReference>
<name>A0A8C6UL69_9GOBI</name>
<dbReference type="GO" id="GO:0016020">
    <property type="term" value="C:membrane"/>
    <property type="evidence" value="ECO:0007669"/>
    <property type="project" value="UniProtKB-SubCell"/>
</dbReference>
<dbReference type="Pfam" id="PF07690">
    <property type="entry name" value="MFS_1"/>
    <property type="match status" value="1"/>
</dbReference>
<evidence type="ECO:0000256" key="1">
    <source>
        <dbReference type="ARBA" id="ARBA00004141"/>
    </source>
</evidence>
<feature type="transmembrane region" description="Helical" evidence="2">
    <location>
        <begin position="107"/>
        <end position="129"/>
    </location>
</feature>
<keyword evidence="2" id="KW-0472">Membrane</keyword>
<keyword evidence="5" id="KW-1185">Reference proteome</keyword>
<sequence>NCHVSPRSLGLRNYWPASILSFVALADLLGRLLCGWVANTRLFRNLQLLTMVVSLLGVVLMLIPSSNNYWAILALSWLYGFFFGCIVAIHVTSIMDIVSLEEFDSGLGLFMLFRSTGGVVGPPLAGFLVDQTGNYSAAFYLSGLCLISSAAFIILNSLNQRSQENIAQAQSSIHSKSKTSFSVIKISEGHLCFNSHWSLHRDCDDIYKKKIGLL</sequence>
<accession>A0A8C6UL69</accession>
<feature type="transmembrane region" description="Helical" evidence="2">
    <location>
        <begin position="69"/>
        <end position="95"/>
    </location>
</feature>
<dbReference type="Proteomes" id="UP000694523">
    <property type="component" value="Unplaced"/>
</dbReference>
<dbReference type="PANTHER" id="PTHR11360:SF84">
    <property type="entry name" value="MAJOR FACILITATOR SUPERFAMILY (MFS) PROFILE DOMAIN-CONTAINING PROTEIN"/>
    <property type="match status" value="1"/>
</dbReference>
<feature type="domain" description="Major facilitator superfamily (MFS) profile" evidence="3">
    <location>
        <begin position="1"/>
        <end position="161"/>
    </location>
</feature>
<feature type="transmembrane region" description="Helical" evidence="2">
    <location>
        <begin position="135"/>
        <end position="155"/>
    </location>
</feature>
<dbReference type="InterPro" id="IPR011701">
    <property type="entry name" value="MFS"/>
</dbReference>
<dbReference type="Ensembl" id="ENSNMLT00000042277.1">
    <property type="protein sequence ID" value="ENSNMLP00000037971.1"/>
    <property type="gene ID" value="ENSNMLG00000023467.1"/>
</dbReference>
<feature type="transmembrane region" description="Helical" evidence="2">
    <location>
        <begin position="46"/>
        <end position="63"/>
    </location>
</feature>
<protein>
    <recommendedName>
        <fullName evidence="3">Major facilitator superfamily (MFS) profile domain-containing protein</fullName>
    </recommendedName>
</protein>
<dbReference type="Gene3D" id="1.20.1250.20">
    <property type="entry name" value="MFS general substrate transporter like domains"/>
    <property type="match status" value="1"/>
</dbReference>